<dbReference type="GO" id="GO:0000045">
    <property type="term" value="P:autophagosome assembly"/>
    <property type="evidence" value="ECO:0007669"/>
    <property type="project" value="TreeGrafter"/>
</dbReference>
<evidence type="ECO:0000256" key="6">
    <source>
        <dbReference type="ARBA" id="ARBA00022824"/>
    </source>
</evidence>
<comment type="catalytic activity">
    <reaction evidence="12">
        <text>a 1,2-diacyl-sn-glycero-3-phosphocholine(in) = a 1,2-diacyl-sn-glycero-3-phosphocholine(out)</text>
        <dbReference type="Rhea" id="RHEA:38571"/>
        <dbReference type="ChEBI" id="CHEBI:57643"/>
    </reaction>
</comment>
<dbReference type="GO" id="GO:0006869">
    <property type="term" value="P:lipid transport"/>
    <property type="evidence" value="ECO:0007669"/>
    <property type="project" value="UniProtKB-KW"/>
</dbReference>
<proteinExistence type="inferred from homology"/>
<feature type="compositionally biased region" description="Acidic residues" evidence="13">
    <location>
        <begin position="416"/>
        <end position="427"/>
    </location>
</feature>
<feature type="compositionally biased region" description="Polar residues" evidence="13">
    <location>
        <begin position="379"/>
        <end position="390"/>
    </location>
</feature>
<dbReference type="Pfam" id="PF13329">
    <property type="entry name" value="ATG2_CAD"/>
    <property type="match status" value="1"/>
</dbReference>
<comment type="catalytic activity">
    <reaction evidence="10">
        <text>a 1,2-diacyl-sn-glycero-3-phospho-L-serine(in) = a 1,2-diacyl-sn-glycero-3-phospho-L-serine(out)</text>
        <dbReference type="Rhea" id="RHEA:38663"/>
        <dbReference type="ChEBI" id="CHEBI:57262"/>
    </reaction>
</comment>
<evidence type="ECO:0000256" key="2">
    <source>
        <dbReference type="ARBA" id="ARBA00004623"/>
    </source>
</evidence>
<feature type="compositionally biased region" description="Polar residues" evidence="13">
    <location>
        <begin position="533"/>
        <end position="543"/>
    </location>
</feature>
<dbReference type="GO" id="GO:0061709">
    <property type="term" value="P:reticulophagy"/>
    <property type="evidence" value="ECO:0007669"/>
    <property type="project" value="TreeGrafter"/>
</dbReference>
<dbReference type="EMBL" id="MU007047">
    <property type="protein sequence ID" value="KAF2429472.1"/>
    <property type="molecule type" value="Genomic_DNA"/>
</dbReference>
<evidence type="ECO:0000256" key="13">
    <source>
        <dbReference type="SAM" id="MobiDB-lite"/>
    </source>
</evidence>
<feature type="compositionally biased region" description="Basic residues" evidence="13">
    <location>
        <begin position="1777"/>
        <end position="1793"/>
    </location>
</feature>
<dbReference type="GO" id="GO:0000422">
    <property type="term" value="P:autophagy of mitochondrion"/>
    <property type="evidence" value="ECO:0007669"/>
    <property type="project" value="TreeGrafter"/>
</dbReference>
<feature type="compositionally biased region" description="Low complexity" evidence="13">
    <location>
        <begin position="1763"/>
        <end position="1773"/>
    </location>
</feature>
<comment type="catalytic activity">
    <reaction evidence="11">
        <text>a 1,2-diacyl-sn-glycero-3-phosphoethanolamine(in) = a 1,2-diacyl-sn-glycero-3-phosphoethanolamine(out)</text>
        <dbReference type="Rhea" id="RHEA:38895"/>
        <dbReference type="ChEBI" id="CHEBI:64612"/>
    </reaction>
</comment>
<evidence type="ECO:0000256" key="1">
    <source>
        <dbReference type="ARBA" id="ARBA00004406"/>
    </source>
</evidence>
<evidence type="ECO:0000256" key="3">
    <source>
        <dbReference type="ARBA" id="ARBA00009714"/>
    </source>
</evidence>
<dbReference type="Proteomes" id="UP000800235">
    <property type="component" value="Unassembled WGS sequence"/>
</dbReference>
<evidence type="ECO:0000256" key="11">
    <source>
        <dbReference type="ARBA" id="ARBA00024615"/>
    </source>
</evidence>
<keyword evidence="9" id="KW-0472">Membrane</keyword>
<feature type="compositionally biased region" description="Polar residues" evidence="13">
    <location>
        <begin position="428"/>
        <end position="441"/>
    </location>
</feature>
<feature type="region of interest" description="Disordered" evidence="13">
    <location>
        <begin position="481"/>
        <end position="584"/>
    </location>
</feature>
<feature type="region of interest" description="Disordered" evidence="13">
    <location>
        <begin position="611"/>
        <end position="666"/>
    </location>
</feature>
<comment type="subcellular location">
    <subcellularLocation>
        <location evidence="1">Endoplasmic reticulum membrane</location>
        <topology evidence="1">Peripheral membrane protein</topology>
    </subcellularLocation>
    <subcellularLocation>
        <location evidence="2">Preautophagosomal structure membrane</location>
        <topology evidence="2">Peripheral membrane protein</topology>
    </subcellularLocation>
</comment>
<feature type="region of interest" description="Disordered" evidence="13">
    <location>
        <begin position="846"/>
        <end position="869"/>
    </location>
</feature>
<feature type="compositionally biased region" description="Low complexity" evidence="13">
    <location>
        <begin position="562"/>
        <end position="576"/>
    </location>
</feature>
<name>A0A9P4TY33_9PEZI</name>
<keyword evidence="6" id="KW-0256">Endoplasmic reticulum</keyword>
<evidence type="ECO:0000256" key="8">
    <source>
        <dbReference type="ARBA" id="ARBA00023055"/>
    </source>
</evidence>
<dbReference type="GO" id="GO:0043495">
    <property type="term" value="F:protein-membrane adaptor activity"/>
    <property type="evidence" value="ECO:0007669"/>
    <property type="project" value="TreeGrafter"/>
</dbReference>
<dbReference type="GO" id="GO:0061908">
    <property type="term" value="C:phagophore"/>
    <property type="evidence" value="ECO:0007669"/>
    <property type="project" value="TreeGrafter"/>
</dbReference>
<feature type="region of interest" description="Disordered" evidence="13">
    <location>
        <begin position="176"/>
        <end position="202"/>
    </location>
</feature>
<feature type="region of interest" description="Disordered" evidence="13">
    <location>
        <begin position="416"/>
        <end position="449"/>
    </location>
</feature>
<evidence type="ECO:0000256" key="9">
    <source>
        <dbReference type="ARBA" id="ARBA00023136"/>
    </source>
</evidence>
<feature type="compositionally biased region" description="Basic and acidic residues" evidence="13">
    <location>
        <begin position="851"/>
        <end position="869"/>
    </location>
</feature>
<reference evidence="14" key="1">
    <citation type="journal article" date="2020" name="Stud. Mycol.">
        <title>101 Dothideomycetes genomes: a test case for predicting lifestyles and emergence of pathogens.</title>
        <authorList>
            <person name="Haridas S."/>
            <person name="Albert R."/>
            <person name="Binder M."/>
            <person name="Bloem J."/>
            <person name="Labutti K."/>
            <person name="Salamov A."/>
            <person name="Andreopoulos B."/>
            <person name="Baker S."/>
            <person name="Barry K."/>
            <person name="Bills G."/>
            <person name="Bluhm B."/>
            <person name="Cannon C."/>
            <person name="Castanera R."/>
            <person name="Culley D."/>
            <person name="Daum C."/>
            <person name="Ezra D."/>
            <person name="Gonzalez J."/>
            <person name="Henrissat B."/>
            <person name="Kuo A."/>
            <person name="Liang C."/>
            <person name="Lipzen A."/>
            <person name="Lutzoni F."/>
            <person name="Magnuson J."/>
            <person name="Mondo S."/>
            <person name="Nolan M."/>
            <person name="Ohm R."/>
            <person name="Pangilinan J."/>
            <person name="Park H.-J."/>
            <person name="Ramirez L."/>
            <person name="Alfaro M."/>
            <person name="Sun H."/>
            <person name="Tritt A."/>
            <person name="Yoshinaga Y."/>
            <person name="Zwiers L.-H."/>
            <person name="Turgeon B."/>
            <person name="Goodwin S."/>
            <person name="Spatafora J."/>
            <person name="Crous P."/>
            <person name="Grigoriev I."/>
        </authorList>
    </citation>
    <scope>NUCLEOTIDE SEQUENCE</scope>
    <source>
        <strain evidence="14">CBS 130266</strain>
    </source>
</reference>
<keyword evidence="8" id="KW-0445">Lipid transport</keyword>
<feature type="compositionally biased region" description="Low complexity" evidence="13">
    <location>
        <begin position="2092"/>
        <end position="2103"/>
    </location>
</feature>
<dbReference type="InterPro" id="IPR026849">
    <property type="entry name" value="ATG2"/>
</dbReference>
<evidence type="ECO:0000313" key="14">
    <source>
        <dbReference type="EMBL" id="KAF2429472.1"/>
    </source>
</evidence>
<sequence length="2210" mass="242636">MASYMPSFGIPAYIQRHILAFILNRIAIVDPKTFDLDQLDIAFGKRSTFELRDIQLLPDKLSHLLHLPENLQATGARIVLVRVTFPADFYRSSIILEVKGVAIEAHLTQKDKDEGEKSPSPKPEAAREEVEFKKQARFGEDFQEDEDHLPTAEELAESFIHEAPLEDIRGLEEAIQSQLHEAESSASETSEDEDYGTGNTPSLPEFITNWLRGIQDRFVLTIEDVKFMLDAEIPASLKIGDLPLNDDSKASIVFQIGSVGIEGLTPGVVSNSASDNITGLASESPARKKRRIYMQNISGDLITDSALFASLDRVSTTHSPVVTNSQGSMRSSSISASSHGQESPASARIPPRRRRKHGYGSTHSSLSSRVEGSARSHLRYSTHSQVSDISVSGLMDDEASEPAYLVRSDKDRFADASDDEYDEDEEYTASQLNSLRQSGHSRTSRGDAASEDEFPFSMEDDEHFLPQDLDEYERYASPSASLLLECSPPKPRVPTSSHSRGRRRRSIRENLSSTTPNAYPSHGNPLLPHTPSGLYNSLPQPSHSPDLPLTPSVHRESTLDTPSQPRSRSSSSIESGSDIEDLSQSKIFSHEEAESMYMSAMSEADPKASTHYNIPGGWDHSSVTSGGSDSRVPISSMDVSRPTRRVEKESAESGLATPRPGSPVEDFQSEHELVRDNLEHARAALVLESSNDPGHSGPTQHPTVAPHPTPTVSKRLLFVDEVAVLVPWASVRGTVESGPTPLPVDMSASTFSDYSTYGAMPGAFSPAPTTRPTPGLGSSLPTSRTRQAHLGDRIEPLPSAPVDGAQVPNAPDVEVEVGTVTGEIDLSTSKFLYLVFSQILQAWSNQSNAPDSKHAKETAKNRAKQDDGKNATITKSYALRLTKMALAFVEQLPVTPTGPLHAASEPITSDNECLFTVGIDGVSLSTQISLNEVKTAMEIEKFQFGSPDEPIIRFNDMARTKSHPGELATPRRSDISITFTDNSNRGPEVIVQTRTLLVTLDVHKLDDRLSCFGGLSGILDLSNSVASNSTVLAMPSPQFRESGPDFGIAPATTPANGFPPIKVNLRVEGMVFNLHGKACGVRLRTTTMKFVLRPDHAAFAVDQMGFEGPFDSDQRTQAPLIVNVTGTLFQFRLMPLEKHLDRLIALIKPSRNDYEDDDQYFLLDRLLDQRKKGSFLEVTVDDVQISVTDVEKVQGFQLLSDEISKLSSVAKMLPDDDRPGLLIMAAIKAISAQAFVNKSVGTVSTRCTELGIAHVGAPALFALELDTIGVTRGIDEELVGSLVQLQPSDKLPMVMARIIGDELEPTIKIKLFNLMAEYRVPTVMALMGLTNIATVEDLAASVMTIRGDAGSGLERQNSENTTTSRSVSQPMHVDLLLRDCALGLNPDRRSSKGIFLFTNTRITVHASKKEDVTIELELREASILLTDNSDNLDPMTEVAPRPKSSAVISPAIEDLTRQGYQPMATITKAYIIVLAKEGEDGSPLLDVDINVGIFVMESCADSTQTLSDLLNGLQPPIPAKEQEHYRTNVVPITDIMASFTGEAFTQPETNQDDDLDMDDADHILEDLPSNMDFLGSFYNPEGDYDMDDQPSSPVTSVARSSVYSTFGRPKEKVSFAVGIEEKFEHGSVEIRIDASEDYLLTTDAKAPVRRWDPSTNKFKAISKNDAKVSPLKVKAHLKTVIWNLYDGYDWAITREKLTEAIDAVEARREQRLREREGAPEDFTDNESEIGDFLFQSVWISVPAHGDAQDLRRQINRNMDEQTSETATVTTVDTRSSRPPHQRRKSRTKRQNFMRSRKKKISFELGGVTADVLNLPPGSEITQTAIMLKIHNLEIYDHMPSSTWRKFMTYNLDFGDRQTGQPMVRMEIANIRPVPELAASELVMKVTVLPVRLHVDQDALDFITRFFEFKDREPGEEDSPPADGPFIQRIEVPTVPVKLDYKPKKVDYASLRSGHTSEFANFFTLDGAELQLKHLIYYGIESPDRIQGLLKGIWTDDVVKNQLKTVLSGLAVARPLVDLGSALGGVVVVPMREYKKDGRLVRSVQKGLTSFGRTTTRELARFGARIAIGTQNLAEGLQTLTTPTSSSSRRRSGSWSSDDVFSSSPREETRAVSNYAAQPLNVMTGLRAAFTGLERDLLTTRDAIIAIGSDVRESESAAGAAGVVLRGAPTVLLRPVIGGTKAIGTALSGLGNALDRESERKIHDKYKSRGP</sequence>
<keyword evidence="15" id="KW-1185">Reference proteome</keyword>
<keyword evidence="5" id="KW-0813">Transport</keyword>
<dbReference type="OrthoDB" id="18982at2759"/>
<evidence type="ECO:0000256" key="7">
    <source>
        <dbReference type="ARBA" id="ARBA00023006"/>
    </source>
</evidence>
<accession>A0A9P4TY33</accession>
<comment type="similarity">
    <text evidence="3">Belongs to the ATG2 family.</text>
</comment>
<feature type="region of interest" description="Disordered" evidence="13">
    <location>
        <begin position="764"/>
        <end position="783"/>
    </location>
</feature>
<feature type="region of interest" description="Disordered" evidence="13">
    <location>
        <begin position="1759"/>
        <end position="1793"/>
    </location>
</feature>
<evidence type="ECO:0000256" key="12">
    <source>
        <dbReference type="ARBA" id="ARBA00024631"/>
    </source>
</evidence>
<dbReference type="PANTHER" id="PTHR13190">
    <property type="entry name" value="AUTOPHAGY-RELATED 2, ISOFORM A"/>
    <property type="match status" value="1"/>
</dbReference>
<dbReference type="GO" id="GO:0061723">
    <property type="term" value="P:glycophagy"/>
    <property type="evidence" value="ECO:0007669"/>
    <property type="project" value="TreeGrafter"/>
</dbReference>
<evidence type="ECO:0000256" key="5">
    <source>
        <dbReference type="ARBA" id="ARBA00022448"/>
    </source>
</evidence>
<comment type="caution">
    <text evidence="14">The sequence shown here is derived from an EMBL/GenBank/DDBJ whole genome shotgun (WGS) entry which is preliminary data.</text>
</comment>
<evidence type="ECO:0000256" key="4">
    <source>
        <dbReference type="ARBA" id="ARBA00018070"/>
    </source>
</evidence>
<evidence type="ECO:0000256" key="10">
    <source>
        <dbReference type="ARBA" id="ARBA00024479"/>
    </source>
</evidence>
<gene>
    <name evidence="14" type="ORF">EJ08DRAFT_650485</name>
</gene>
<organism evidence="14 15">
    <name type="scientific">Tothia fuscella</name>
    <dbReference type="NCBI Taxonomy" id="1048955"/>
    <lineage>
        <taxon>Eukaryota</taxon>
        <taxon>Fungi</taxon>
        <taxon>Dikarya</taxon>
        <taxon>Ascomycota</taxon>
        <taxon>Pezizomycotina</taxon>
        <taxon>Dothideomycetes</taxon>
        <taxon>Pleosporomycetidae</taxon>
        <taxon>Venturiales</taxon>
        <taxon>Cylindrosympodiaceae</taxon>
        <taxon>Tothia</taxon>
    </lineage>
</organism>
<feature type="region of interest" description="Disordered" evidence="13">
    <location>
        <begin position="109"/>
        <end position="131"/>
    </location>
</feature>
<protein>
    <recommendedName>
        <fullName evidence="4">Autophagy-related protein 2</fullName>
    </recommendedName>
</protein>
<dbReference type="GO" id="GO:0034045">
    <property type="term" value="C:phagophore assembly site membrane"/>
    <property type="evidence" value="ECO:0007669"/>
    <property type="project" value="UniProtKB-SubCell"/>
</dbReference>
<dbReference type="GO" id="GO:0005789">
    <property type="term" value="C:endoplasmic reticulum membrane"/>
    <property type="evidence" value="ECO:0007669"/>
    <property type="project" value="UniProtKB-SubCell"/>
</dbReference>
<keyword evidence="7" id="KW-0072">Autophagy</keyword>
<feature type="region of interest" description="Disordered" evidence="13">
    <location>
        <begin position="2076"/>
        <end position="2106"/>
    </location>
</feature>
<dbReference type="GO" id="GO:0034727">
    <property type="term" value="P:piecemeal microautophagy of the nucleus"/>
    <property type="evidence" value="ECO:0007669"/>
    <property type="project" value="TreeGrafter"/>
</dbReference>
<dbReference type="PANTHER" id="PTHR13190:SF1">
    <property type="entry name" value="AUTOPHAGY-RELATED 2, ISOFORM A"/>
    <property type="match status" value="1"/>
</dbReference>
<feature type="compositionally biased region" description="Low complexity" evidence="13">
    <location>
        <begin position="325"/>
        <end position="349"/>
    </location>
</feature>
<feature type="region of interest" description="Disordered" evidence="13">
    <location>
        <begin position="318"/>
        <end position="393"/>
    </location>
</feature>
<dbReference type="GO" id="GO:0032266">
    <property type="term" value="F:phosphatidylinositol-3-phosphate binding"/>
    <property type="evidence" value="ECO:0007669"/>
    <property type="project" value="TreeGrafter"/>
</dbReference>
<feature type="compositionally biased region" description="Polar residues" evidence="13">
    <location>
        <begin position="361"/>
        <end position="370"/>
    </location>
</feature>
<evidence type="ECO:0000313" key="15">
    <source>
        <dbReference type="Proteomes" id="UP000800235"/>
    </source>
</evidence>